<evidence type="ECO:0000313" key="3">
    <source>
        <dbReference type="EMBL" id="SPO19855.1"/>
    </source>
</evidence>
<dbReference type="PANTHER" id="PTHR37019">
    <property type="entry name" value="CHROMOSOME 1, WHOLE GENOME SHOTGUN SEQUENCE"/>
    <property type="match status" value="1"/>
</dbReference>
<keyword evidence="4" id="KW-1185">Reference proteome</keyword>
<evidence type="ECO:0000313" key="4">
    <source>
        <dbReference type="Proteomes" id="UP000324022"/>
    </source>
</evidence>
<evidence type="ECO:0000259" key="2">
    <source>
        <dbReference type="Pfam" id="PF24803"/>
    </source>
</evidence>
<reference evidence="3 4" key="1">
    <citation type="submission" date="2018-03" db="EMBL/GenBank/DDBJ databases">
        <authorList>
            <person name="Guldener U."/>
        </authorList>
    </citation>
    <scope>NUCLEOTIDE SEQUENCE [LARGE SCALE GENOMIC DNA]</scope>
    <source>
        <strain evidence="3 4">NBRC100155</strain>
    </source>
</reference>
<organism evidence="3 4">
    <name type="scientific">Ustilago trichophora</name>
    <dbReference type="NCBI Taxonomy" id="86804"/>
    <lineage>
        <taxon>Eukaryota</taxon>
        <taxon>Fungi</taxon>
        <taxon>Dikarya</taxon>
        <taxon>Basidiomycota</taxon>
        <taxon>Ustilaginomycotina</taxon>
        <taxon>Ustilaginomycetes</taxon>
        <taxon>Ustilaginales</taxon>
        <taxon>Ustilaginaceae</taxon>
        <taxon>Ustilago</taxon>
    </lineage>
</organism>
<dbReference type="OrthoDB" id="2937326at2759"/>
<proteinExistence type="predicted"/>
<keyword evidence="1" id="KW-1133">Transmembrane helix</keyword>
<feature type="domain" description="DUF7704" evidence="2">
    <location>
        <begin position="13"/>
        <end position="136"/>
    </location>
</feature>
<name>A0A5C3DP00_9BASI</name>
<feature type="transmembrane region" description="Helical" evidence="1">
    <location>
        <begin position="18"/>
        <end position="38"/>
    </location>
</feature>
<gene>
    <name evidence="3" type="ORF">UTRI_00252_B</name>
</gene>
<dbReference type="InterPro" id="IPR056121">
    <property type="entry name" value="DUF7704"/>
</dbReference>
<accession>A0A5C3DP00</accession>
<feature type="transmembrane region" description="Helical" evidence="1">
    <location>
        <begin position="76"/>
        <end position="96"/>
    </location>
</feature>
<feature type="transmembrane region" description="Helical" evidence="1">
    <location>
        <begin position="116"/>
        <end position="136"/>
    </location>
</feature>
<sequence>MPSKIIPSKALDALPDHWYFFFGILEPISVLAGTYYALVLPERYNHELIPPAFFPASKLQSSLRQAGVLTDSTRMALGQLGSCYFLIMLNSALMFYALRKFLRGRQDEALERLVRYLIFVLGAADWTHIGLTIWLLPNGPPTRTGLVSINKATMVDKFALLANPANWNSLLFGNIMITFILFCFRAMWWTGVARGSPIAAAKKAKKA</sequence>
<keyword evidence="1" id="KW-0812">Transmembrane</keyword>
<protein>
    <recommendedName>
        <fullName evidence="2">DUF7704 domain-containing protein</fullName>
    </recommendedName>
</protein>
<dbReference type="EMBL" id="OOIN01000001">
    <property type="protein sequence ID" value="SPO19855.1"/>
    <property type="molecule type" value="Genomic_DNA"/>
</dbReference>
<dbReference type="Proteomes" id="UP000324022">
    <property type="component" value="Unassembled WGS sequence"/>
</dbReference>
<dbReference type="AlphaFoldDB" id="A0A5C3DP00"/>
<evidence type="ECO:0000256" key="1">
    <source>
        <dbReference type="SAM" id="Phobius"/>
    </source>
</evidence>
<keyword evidence="1" id="KW-0472">Membrane</keyword>
<dbReference type="Pfam" id="PF24803">
    <property type="entry name" value="DUF7704"/>
    <property type="match status" value="1"/>
</dbReference>
<dbReference type="PANTHER" id="PTHR37019:SF2">
    <property type="entry name" value="EXPERA DOMAIN-CONTAINING PROTEIN"/>
    <property type="match status" value="1"/>
</dbReference>
<feature type="transmembrane region" description="Helical" evidence="1">
    <location>
        <begin position="170"/>
        <end position="188"/>
    </location>
</feature>